<dbReference type="AlphaFoldDB" id="A0A6A3CNH4"/>
<evidence type="ECO:0000256" key="1">
    <source>
        <dbReference type="ARBA" id="ARBA00004123"/>
    </source>
</evidence>
<dbReference type="InterPro" id="IPR011598">
    <property type="entry name" value="bHLH_dom"/>
</dbReference>
<dbReference type="GO" id="GO:0005634">
    <property type="term" value="C:nucleus"/>
    <property type="evidence" value="ECO:0007669"/>
    <property type="project" value="UniProtKB-SubCell"/>
</dbReference>
<sequence length="365" mass="39658">MAEEFYAGICGETWWNPTKTMFTGCNSPLYTTGIADIGSFGWGTDPAEIKARTNVSVFHHKPDQLQAGSDQNGGSSVLIDSTLQMMGFGFSSSTTSDWNKYLLLSSGEDSSINSCQGLSASYDCPSTLIQTLFEADPQVPQQQSLFNNQSINYMSSTAAYGAPSIRSPPLTKQPAGNLQFSNNTSFWNPSATATGINDVKPGFSPSPPFEEKPNCLSLTTETNIDGIRNRKNSGSVMKKGSCTETPLKRPRLETPSPLPTFKVRKEKLGDRITALQQLVSPFGKTDTASVLHEAIEYIKILHDQVNVLTTPYMKQAAAPMQQQSSDKLKDLRSRGLCLVPVSSTFPVATETPVDFWTPTFGATFG</sequence>
<comment type="subcellular location">
    <subcellularLocation>
        <location evidence="1">Nucleus</location>
    </subcellularLocation>
</comment>
<proteinExistence type="predicted"/>
<evidence type="ECO:0000259" key="8">
    <source>
        <dbReference type="PROSITE" id="PS50888"/>
    </source>
</evidence>
<evidence type="ECO:0000313" key="10">
    <source>
        <dbReference type="Proteomes" id="UP000436088"/>
    </source>
</evidence>
<dbReference type="Proteomes" id="UP000436088">
    <property type="component" value="Unassembled WGS sequence"/>
</dbReference>
<evidence type="ECO:0000256" key="5">
    <source>
        <dbReference type="ARBA" id="ARBA00023163"/>
    </source>
</evidence>
<evidence type="ECO:0000313" key="9">
    <source>
        <dbReference type="EMBL" id="KAE8728649.1"/>
    </source>
</evidence>
<reference evidence="9" key="1">
    <citation type="submission" date="2019-09" db="EMBL/GenBank/DDBJ databases">
        <title>Draft genome information of white flower Hibiscus syriacus.</title>
        <authorList>
            <person name="Kim Y.-M."/>
        </authorList>
    </citation>
    <scope>NUCLEOTIDE SEQUENCE [LARGE SCALE GENOMIC DNA]</scope>
    <source>
        <strain evidence="9">YM2019G1</strain>
    </source>
</reference>
<protein>
    <submittedName>
        <fullName evidence="9">BHLH123 protein</fullName>
    </submittedName>
</protein>
<organism evidence="9 10">
    <name type="scientific">Hibiscus syriacus</name>
    <name type="common">Rose of Sharon</name>
    <dbReference type="NCBI Taxonomy" id="106335"/>
    <lineage>
        <taxon>Eukaryota</taxon>
        <taxon>Viridiplantae</taxon>
        <taxon>Streptophyta</taxon>
        <taxon>Embryophyta</taxon>
        <taxon>Tracheophyta</taxon>
        <taxon>Spermatophyta</taxon>
        <taxon>Magnoliopsida</taxon>
        <taxon>eudicotyledons</taxon>
        <taxon>Gunneridae</taxon>
        <taxon>Pentapetalae</taxon>
        <taxon>rosids</taxon>
        <taxon>malvids</taxon>
        <taxon>Malvales</taxon>
        <taxon>Malvaceae</taxon>
        <taxon>Malvoideae</taxon>
        <taxon>Hibiscus</taxon>
    </lineage>
</organism>
<dbReference type="CDD" id="cd11393">
    <property type="entry name" value="bHLH_AtbHLH_like"/>
    <property type="match status" value="1"/>
</dbReference>
<dbReference type="GO" id="GO:0046983">
    <property type="term" value="F:protein dimerization activity"/>
    <property type="evidence" value="ECO:0007669"/>
    <property type="project" value="InterPro"/>
</dbReference>
<comment type="caution">
    <text evidence="9">The sequence shown here is derived from an EMBL/GenBank/DDBJ whole genome shotgun (WGS) entry which is preliminary data.</text>
</comment>
<dbReference type="InterPro" id="IPR045239">
    <property type="entry name" value="bHLH95_bHLH"/>
</dbReference>
<dbReference type="InterPro" id="IPR045843">
    <property type="entry name" value="IND-like"/>
</dbReference>
<comment type="subunit">
    <text evidence="2">Homodimer.</text>
</comment>
<keyword evidence="6" id="KW-0539">Nucleus</keyword>
<dbReference type="Gene3D" id="4.10.280.10">
    <property type="entry name" value="Helix-loop-helix DNA-binding domain"/>
    <property type="match status" value="1"/>
</dbReference>
<dbReference type="PANTHER" id="PTHR16223">
    <property type="entry name" value="TRANSCRIPTION FACTOR BHLH83-RELATED"/>
    <property type="match status" value="1"/>
</dbReference>
<evidence type="ECO:0000256" key="6">
    <source>
        <dbReference type="ARBA" id="ARBA00023242"/>
    </source>
</evidence>
<dbReference type="EMBL" id="VEPZ02000249">
    <property type="protein sequence ID" value="KAE8728649.1"/>
    <property type="molecule type" value="Genomic_DNA"/>
</dbReference>
<dbReference type="GO" id="GO:0000978">
    <property type="term" value="F:RNA polymerase II cis-regulatory region sequence-specific DNA binding"/>
    <property type="evidence" value="ECO:0007669"/>
    <property type="project" value="TreeGrafter"/>
</dbReference>
<evidence type="ECO:0000256" key="2">
    <source>
        <dbReference type="ARBA" id="ARBA00011738"/>
    </source>
</evidence>
<dbReference type="FunFam" id="4.10.280.10:FF:000032">
    <property type="entry name" value="Transcription factor bHLH123 family"/>
    <property type="match status" value="1"/>
</dbReference>
<dbReference type="PANTHER" id="PTHR16223:SF238">
    <property type="entry name" value="TRANSCRIPTION FACTOR BHLH114"/>
    <property type="match status" value="1"/>
</dbReference>
<name>A0A6A3CNH4_HIBSY</name>
<feature type="domain" description="BHLH" evidence="8">
    <location>
        <begin position="252"/>
        <end position="301"/>
    </location>
</feature>
<dbReference type="PROSITE" id="PS50888">
    <property type="entry name" value="BHLH"/>
    <property type="match status" value="1"/>
</dbReference>
<dbReference type="GO" id="GO:0000981">
    <property type="term" value="F:DNA-binding transcription factor activity, RNA polymerase II-specific"/>
    <property type="evidence" value="ECO:0007669"/>
    <property type="project" value="TreeGrafter"/>
</dbReference>
<accession>A0A6A3CNH4</accession>
<feature type="region of interest" description="Disordered" evidence="7">
    <location>
        <begin position="230"/>
        <end position="258"/>
    </location>
</feature>
<dbReference type="SUPFAM" id="SSF47459">
    <property type="entry name" value="HLH, helix-loop-helix DNA-binding domain"/>
    <property type="match status" value="1"/>
</dbReference>
<keyword evidence="3" id="KW-0805">Transcription regulation</keyword>
<gene>
    <name evidence="9" type="ORF">F3Y22_tig00004111pilonHSYRG00033</name>
</gene>
<keyword evidence="4" id="KW-0238">DNA-binding</keyword>
<evidence type="ECO:0000256" key="7">
    <source>
        <dbReference type="SAM" id="MobiDB-lite"/>
    </source>
</evidence>
<dbReference type="InterPro" id="IPR036638">
    <property type="entry name" value="HLH_DNA-bd_sf"/>
</dbReference>
<evidence type="ECO:0000256" key="3">
    <source>
        <dbReference type="ARBA" id="ARBA00023015"/>
    </source>
</evidence>
<keyword evidence="10" id="KW-1185">Reference proteome</keyword>
<evidence type="ECO:0000256" key="4">
    <source>
        <dbReference type="ARBA" id="ARBA00023125"/>
    </source>
</evidence>
<keyword evidence="5" id="KW-0804">Transcription</keyword>